<feature type="domain" description="Plastocyanin-like" evidence="6">
    <location>
        <begin position="86"/>
        <end position="191"/>
    </location>
</feature>
<feature type="chain" id="PRO_5035450739" evidence="4">
    <location>
        <begin position="22"/>
        <end position="563"/>
    </location>
</feature>
<dbReference type="Gene3D" id="2.60.40.420">
    <property type="entry name" value="Cupredoxins - blue copper proteins"/>
    <property type="match status" value="3"/>
</dbReference>
<evidence type="ECO:0000256" key="1">
    <source>
        <dbReference type="ARBA" id="ARBA00010609"/>
    </source>
</evidence>
<reference evidence="7" key="1">
    <citation type="journal article" date="2021" name="Nat. Commun.">
        <title>Genetic determinants of endophytism in the Arabidopsis root mycobiome.</title>
        <authorList>
            <person name="Mesny F."/>
            <person name="Miyauchi S."/>
            <person name="Thiergart T."/>
            <person name="Pickel B."/>
            <person name="Atanasova L."/>
            <person name="Karlsson M."/>
            <person name="Huettel B."/>
            <person name="Barry K.W."/>
            <person name="Haridas S."/>
            <person name="Chen C."/>
            <person name="Bauer D."/>
            <person name="Andreopoulos W."/>
            <person name="Pangilinan J."/>
            <person name="LaButti K."/>
            <person name="Riley R."/>
            <person name="Lipzen A."/>
            <person name="Clum A."/>
            <person name="Drula E."/>
            <person name="Henrissat B."/>
            <person name="Kohler A."/>
            <person name="Grigoriev I.V."/>
            <person name="Martin F.M."/>
            <person name="Hacquard S."/>
        </authorList>
    </citation>
    <scope>NUCLEOTIDE SEQUENCE</scope>
    <source>
        <strain evidence="7">MPI-CAGE-CH-0235</strain>
    </source>
</reference>
<comment type="caution">
    <text evidence="7">The sequence shown here is derived from an EMBL/GenBank/DDBJ whole genome shotgun (WGS) entry which is preliminary data.</text>
</comment>
<dbReference type="InterPro" id="IPR011706">
    <property type="entry name" value="Cu-oxidase_C"/>
</dbReference>
<dbReference type="GO" id="GO:0016491">
    <property type="term" value="F:oxidoreductase activity"/>
    <property type="evidence" value="ECO:0007669"/>
    <property type="project" value="InterPro"/>
</dbReference>
<dbReference type="CDD" id="cd13889">
    <property type="entry name" value="CuRO_3_BOD"/>
    <property type="match status" value="1"/>
</dbReference>
<evidence type="ECO:0000313" key="8">
    <source>
        <dbReference type="Proteomes" id="UP000813444"/>
    </source>
</evidence>
<name>A0A8K0SR95_9HYPO</name>
<keyword evidence="4" id="KW-0732">Signal</keyword>
<evidence type="ECO:0000256" key="3">
    <source>
        <dbReference type="SAM" id="MobiDB-lite"/>
    </source>
</evidence>
<comment type="similarity">
    <text evidence="1">Belongs to the multicopper oxidase family.</text>
</comment>
<evidence type="ECO:0000259" key="6">
    <source>
        <dbReference type="Pfam" id="PF07732"/>
    </source>
</evidence>
<dbReference type="Pfam" id="PF07731">
    <property type="entry name" value="Cu-oxidase_2"/>
    <property type="match status" value="1"/>
</dbReference>
<proteinExistence type="inferred from homology"/>
<dbReference type="Pfam" id="PF07732">
    <property type="entry name" value="Cu-oxidase_3"/>
    <property type="match status" value="1"/>
</dbReference>
<dbReference type="InterPro" id="IPR008972">
    <property type="entry name" value="Cupredoxin"/>
</dbReference>
<sequence>MIARCIGLVALSQSIFSHVLASPTKHTGPVRRQSPSLSPALPLYDQPLPIPPVKEPKMIITNPTTGEDILYYEVEIRPFTKSIYGSGNTSLVGYDGIAPGPTFLVERGQETVVRFINNSPSGNSVHLHGSPSRAPFDGWAEDITEPGEYKDYYYPNQQSARTLWYHDHAMRRTAEDVYMGQAGMYILHDPAEDALNLPSGYGEYDIPLIISSKQYNDDGTLFSTEGNTDSVWGDVIHVNGQPWPYMEVEPRKYRLRLLNAAVSRSFGLYFATEARNTTRIPYDVIASDAGLLSSPAETTQLYLSNGERYELVFDFSEYAGQNVDLLNIARSVGGIGVDPDYANTNKVMRFRVSPNPPQEEDTSEVPSELREVPFPTPDTTVDHVFRFARTNGIWTINGVRFSDVANRLLANVPRGTVQRWQLENNNGGWSHPIHLHLVDFRIVARGGARRVLPYESQGLKDVVWLGVREVVIVEAHYAPYPGVYMFHCHNLIHEDFDMMASFNTTVLPEYGYNASSFIDPMEDLWRARPFTLSDFSSGAGEFSESAITQRIQFMASYEPYQTQ</sequence>
<dbReference type="CDD" id="cd13866">
    <property type="entry name" value="CuRO_2_BOD"/>
    <property type="match status" value="1"/>
</dbReference>
<feature type="domain" description="Plastocyanin-like" evidence="5">
    <location>
        <begin position="377"/>
        <end position="504"/>
    </location>
</feature>
<evidence type="ECO:0000313" key="7">
    <source>
        <dbReference type="EMBL" id="KAH7312655.1"/>
    </source>
</evidence>
<dbReference type="OrthoDB" id="262547at2759"/>
<protein>
    <submittedName>
        <fullName evidence="7">Bilirubin oxidase</fullName>
    </submittedName>
</protein>
<gene>
    <name evidence="7" type="ORF">B0I35DRAFT_411352</name>
</gene>
<keyword evidence="2" id="KW-0186">Copper</keyword>
<dbReference type="AlphaFoldDB" id="A0A8K0SR95"/>
<dbReference type="PANTHER" id="PTHR48267:SF1">
    <property type="entry name" value="BILIRUBIN OXIDASE"/>
    <property type="match status" value="1"/>
</dbReference>
<dbReference type="EMBL" id="JAGPNK010000010">
    <property type="protein sequence ID" value="KAH7312655.1"/>
    <property type="molecule type" value="Genomic_DNA"/>
</dbReference>
<dbReference type="InterPro" id="IPR011707">
    <property type="entry name" value="Cu-oxidase-like_N"/>
</dbReference>
<accession>A0A8K0SR95</accession>
<evidence type="ECO:0000256" key="2">
    <source>
        <dbReference type="ARBA" id="ARBA00023008"/>
    </source>
</evidence>
<evidence type="ECO:0000259" key="5">
    <source>
        <dbReference type="Pfam" id="PF07731"/>
    </source>
</evidence>
<dbReference type="GO" id="GO:0005507">
    <property type="term" value="F:copper ion binding"/>
    <property type="evidence" value="ECO:0007669"/>
    <property type="project" value="InterPro"/>
</dbReference>
<dbReference type="InterPro" id="IPR045087">
    <property type="entry name" value="Cu-oxidase_fam"/>
</dbReference>
<dbReference type="PANTHER" id="PTHR48267">
    <property type="entry name" value="CUPREDOXIN SUPERFAMILY PROTEIN"/>
    <property type="match status" value="1"/>
</dbReference>
<keyword evidence="8" id="KW-1185">Reference proteome</keyword>
<dbReference type="SUPFAM" id="SSF49503">
    <property type="entry name" value="Cupredoxins"/>
    <property type="match status" value="3"/>
</dbReference>
<evidence type="ECO:0000256" key="4">
    <source>
        <dbReference type="SAM" id="SignalP"/>
    </source>
</evidence>
<dbReference type="Proteomes" id="UP000813444">
    <property type="component" value="Unassembled WGS sequence"/>
</dbReference>
<feature type="signal peptide" evidence="4">
    <location>
        <begin position="1"/>
        <end position="21"/>
    </location>
</feature>
<organism evidence="7 8">
    <name type="scientific">Stachybotrys elegans</name>
    <dbReference type="NCBI Taxonomy" id="80388"/>
    <lineage>
        <taxon>Eukaryota</taxon>
        <taxon>Fungi</taxon>
        <taxon>Dikarya</taxon>
        <taxon>Ascomycota</taxon>
        <taxon>Pezizomycotina</taxon>
        <taxon>Sordariomycetes</taxon>
        <taxon>Hypocreomycetidae</taxon>
        <taxon>Hypocreales</taxon>
        <taxon>Stachybotryaceae</taxon>
        <taxon>Stachybotrys</taxon>
    </lineage>
</organism>
<feature type="region of interest" description="Disordered" evidence="3">
    <location>
        <begin position="353"/>
        <end position="373"/>
    </location>
</feature>